<dbReference type="Proteomes" id="UP001431209">
    <property type="component" value="Unassembled WGS sequence"/>
</dbReference>
<evidence type="ECO:0000259" key="2">
    <source>
        <dbReference type="Pfam" id="PF13462"/>
    </source>
</evidence>
<dbReference type="PANTHER" id="PTHR33875">
    <property type="entry name" value="OS09G0542200 PROTEIN"/>
    <property type="match status" value="1"/>
</dbReference>
<evidence type="ECO:0000313" key="4">
    <source>
        <dbReference type="EMBL" id="KAL0479379.1"/>
    </source>
</evidence>
<dbReference type="CDD" id="cd02972">
    <property type="entry name" value="DsbA_family"/>
    <property type="match status" value="1"/>
</dbReference>
<dbReference type="InterPro" id="IPR012336">
    <property type="entry name" value="Thioredoxin-like_fold"/>
</dbReference>
<dbReference type="InterPro" id="IPR036249">
    <property type="entry name" value="Thioredoxin-like_sf"/>
</dbReference>
<gene>
    <name evidence="3" type="ORF">AKO1_013878</name>
    <name evidence="4" type="ORF">AKO1_014076</name>
</gene>
<protein>
    <submittedName>
        <fullName evidence="3">Na(+)/H(+) antiporter NhaA</fullName>
    </submittedName>
</protein>
<evidence type="ECO:0000313" key="5">
    <source>
        <dbReference type="Proteomes" id="UP001431209"/>
    </source>
</evidence>
<dbReference type="AlphaFoldDB" id="A0AAW2YQM6"/>
<feature type="domain" description="Thioredoxin-like fold" evidence="2">
    <location>
        <begin position="43"/>
        <end position="223"/>
    </location>
</feature>
<accession>A0AAW2YQM6</accession>
<dbReference type="Pfam" id="PF13462">
    <property type="entry name" value="Thioredoxin_4"/>
    <property type="match status" value="1"/>
</dbReference>
<evidence type="ECO:0000256" key="1">
    <source>
        <dbReference type="SAM" id="SignalP"/>
    </source>
</evidence>
<comment type="caution">
    <text evidence="4">The sequence shown here is derived from an EMBL/GenBank/DDBJ whole genome shotgun (WGS) entry which is preliminary data.</text>
</comment>
<dbReference type="EMBL" id="JAOPGA020000235">
    <property type="protein sequence ID" value="KAL0477758.1"/>
    <property type="molecule type" value="Genomic_DNA"/>
</dbReference>
<proteinExistence type="predicted"/>
<keyword evidence="5" id="KW-1185">Reference proteome</keyword>
<keyword evidence="1" id="KW-0732">Signal</keyword>
<dbReference type="PANTHER" id="PTHR33875:SF2">
    <property type="entry name" value="ACR183CP"/>
    <property type="match status" value="1"/>
</dbReference>
<evidence type="ECO:0000313" key="3">
    <source>
        <dbReference type="EMBL" id="KAL0477758.1"/>
    </source>
</evidence>
<dbReference type="EMBL" id="JAOPGA020000550">
    <property type="protein sequence ID" value="KAL0479379.1"/>
    <property type="molecule type" value="Genomic_DNA"/>
</dbReference>
<name>A0AAW2YQM6_9EUKA</name>
<dbReference type="Gene3D" id="3.40.30.10">
    <property type="entry name" value="Glutaredoxin"/>
    <property type="match status" value="1"/>
</dbReference>
<feature type="chain" id="PRO_5044718136" evidence="1">
    <location>
        <begin position="22"/>
        <end position="226"/>
    </location>
</feature>
<feature type="signal peptide" evidence="1">
    <location>
        <begin position="1"/>
        <end position="21"/>
    </location>
</feature>
<sequence>MRTLSAIVVLCILLAVTGDLARLTKQVTFSKYPKNYVGYEYPGTSQPQIHIELFADILCPYTRKAYLKIKEILSIYKAKGVNIQLRVVHAIQPFHPRSYYVTSTIAAANLVGQRKTGDDTAAFKLTDKFFETLESYSEAKTNDVTPNELLKRLRVVAANETDASEDEIEAAFKSQTVDAIVKGQLRYGRQNGVHVTPSILINGLLEGTFESSWTSEQWAKVIDPLV</sequence>
<reference evidence="4 5" key="1">
    <citation type="submission" date="2024-03" db="EMBL/GenBank/DDBJ databases">
        <title>The Acrasis kona genome and developmental transcriptomes reveal deep origins of eukaryotic multicellular pathways.</title>
        <authorList>
            <person name="Sheikh S."/>
            <person name="Fu C.-J."/>
            <person name="Brown M.W."/>
            <person name="Baldauf S.L."/>
        </authorList>
    </citation>
    <scope>NUCLEOTIDE SEQUENCE [LARGE SCALE GENOMIC DNA]</scope>
    <source>
        <strain evidence="4 5">ATCC MYA-3509</strain>
    </source>
</reference>
<organism evidence="4 5">
    <name type="scientific">Acrasis kona</name>
    <dbReference type="NCBI Taxonomy" id="1008807"/>
    <lineage>
        <taxon>Eukaryota</taxon>
        <taxon>Discoba</taxon>
        <taxon>Heterolobosea</taxon>
        <taxon>Tetramitia</taxon>
        <taxon>Eutetramitia</taxon>
        <taxon>Acrasidae</taxon>
        <taxon>Acrasis</taxon>
    </lineage>
</organism>
<dbReference type="SUPFAM" id="SSF52833">
    <property type="entry name" value="Thioredoxin-like"/>
    <property type="match status" value="1"/>
</dbReference>